<feature type="chain" id="PRO_5022107475" description="Cytochrome c domain-containing protein" evidence="5">
    <location>
        <begin position="19"/>
        <end position="387"/>
    </location>
</feature>
<dbReference type="GO" id="GO:0046872">
    <property type="term" value="F:metal ion binding"/>
    <property type="evidence" value="ECO:0007669"/>
    <property type="project" value="UniProtKB-KW"/>
</dbReference>
<dbReference type="GO" id="GO:0004130">
    <property type="term" value="F:cytochrome-c peroxidase activity"/>
    <property type="evidence" value="ECO:0007669"/>
    <property type="project" value="TreeGrafter"/>
</dbReference>
<dbReference type="GO" id="GO:0020037">
    <property type="term" value="F:heme binding"/>
    <property type="evidence" value="ECO:0007669"/>
    <property type="project" value="InterPro"/>
</dbReference>
<keyword evidence="2 4" id="KW-0479">Metal-binding</keyword>
<organism evidence="7 8">
    <name type="scientific">Eiseniibacteriota bacterium</name>
    <dbReference type="NCBI Taxonomy" id="2212470"/>
    <lineage>
        <taxon>Bacteria</taxon>
        <taxon>Candidatus Eiseniibacteriota</taxon>
    </lineage>
</organism>
<dbReference type="EMBL" id="VBOY01000070">
    <property type="protein sequence ID" value="TMQ65468.1"/>
    <property type="molecule type" value="Genomic_DNA"/>
</dbReference>
<name>A0A538TPE0_UNCEI</name>
<dbReference type="Pfam" id="PF06537">
    <property type="entry name" value="DHOR"/>
    <property type="match status" value="1"/>
</dbReference>
<dbReference type="PANTHER" id="PTHR30600:SF4">
    <property type="entry name" value="CYTOCHROME C DOMAIN-CONTAINING PROTEIN"/>
    <property type="match status" value="1"/>
</dbReference>
<dbReference type="InterPro" id="IPR010538">
    <property type="entry name" value="DHOR"/>
</dbReference>
<evidence type="ECO:0000256" key="1">
    <source>
        <dbReference type="ARBA" id="ARBA00022617"/>
    </source>
</evidence>
<feature type="domain" description="Cytochrome c" evidence="6">
    <location>
        <begin position="42"/>
        <end position="254"/>
    </location>
</feature>
<dbReference type="PANTHER" id="PTHR30600">
    <property type="entry name" value="CYTOCHROME C PEROXIDASE-RELATED"/>
    <property type="match status" value="1"/>
</dbReference>
<feature type="domain" description="Cytochrome c" evidence="6">
    <location>
        <begin position="263"/>
        <end position="387"/>
    </location>
</feature>
<gene>
    <name evidence="7" type="ORF">E6K78_07520</name>
</gene>
<evidence type="ECO:0000256" key="2">
    <source>
        <dbReference type="ARBA" id="ARBA00022723"/>
    </source>
</evidence>
<keyword evidence="5" id="KW-0732">Signal</keyword>
<accession>A0A538TPE0</accession>
<evidence type="ECO:0000256" key="3">
    <source>
        <dbReference type="ARBA" id="ARBA00023004"/>
    </source>
</evidence>
<dbReference type="Gene3D" id="1.10.760.10">
    <property type="entry name" value="Cytochrome c-like domain"/>
    <property type="match status" value="1"/>
</dbReference>
<evidence type="ECO:0000256" key="4">
    <source>
        <dbReference type="PROSITE-ProRule" id="PRU00433"/>
    </source>
</evidence>
<comment type="caution">
    <text evidence="7">The sequence shown here is derived from an EMBL/GenBank/DDBJ whole genome shotgun (WGS) entry which is preliminary data.</text>
</comment>
<dbReference type="InterPro" id="IPR036909">
    <property type="entry name" value="Cyt_c-like_dom_sf"/>
</dbReference>
<reference evidence="7 8" key="1">
    <citation type="journal article" date="2019" name="Nat. Microbiol.">
        <title>Mediterranean grassland soil C-N compound turnover is dependent on rainfall and depth, and is mediated by genomically divergent microorganisms.</title>
        <authorList>
            <person name="Diamond S."/>
            <person name="Andeer P.F."/>
            <person name="Li Z."/>
            <person name="Crits-Christoph A."/>
            <person name="Burstein D."/>
            <person name="Anantharaman K."/>
            <person name="Lane K.R."/>
            <person name="Thomas B.C."/>
            <person name="Pan C."/>
            <person name="Northen T.R."/>
            <person name="Banfield J.F."/>
        </authorList>
    </citation>
    <scope>NUCLEOTIDE SEQUENCE [LARGE SCALE GENOMIC DNA]</scope>
    <source>
        <strain evidence="7">WS_8</strain>
    </source>
</reference>
<feature type="signal peptide" evidence="5">
    <location>
        <begin position="1"/>
        <end position="18"/>
    </location>
</feature>
<dbReference type="PROSITE" id="PS51007">
    <property type="entry name" value="CYTC"/>
    <property type="match status" value="2"/>
</dbReference>
<dbReference type="SUPFAM" id="SSF46626">
    <property type="entry name" value="Cytochrome c"/>
    <property type="match status" value="1"/>
</dbReference>
<dbReference type="GO" id="GO:0009055">
    <property type="term" value="F:electron transfer activity"/>
    <property type="evidence" value="ECO:0007669"/>
    <property type="project" value="InterPro"/>
</dbReference>
<dbReference type="InterPro" id="IPR051395">
    <property type="entry name" value="Cytochrome_c_Peroxidase/MauG"/>
</dbReference>
<dbReference type="InterPro" id="IPR009056">
    <property type="entry name" value="Cyt_c-like_dom"/>
</dbReference>
<dbReference type="AlphaFoldDB" id="A0A538TPE0"/>
<sequence>MRAPATALILLSALNALGAAGSCPPPPQLGDPLRGLTPDELGRFAKGREVFERRFTPETGLGPLFNGDACGECHENPVGGGTGDEVETHVAMMRSDGVCDPLADRGGPVIQQHVTPALQAALGIDREPEPAEATARAARTTPDVFGFGLLDAVPDKTILALADPEDRNRDGISGRPNRFLDGRLGRFGRKAFVPTLREFNQGALVVEMGITNPAVPTEESIGGKSIPHGVDPVAEPEIDEQEMNAVDDFVRFLAPPPELPLDHEGERGRLIFGTIGCTSCHVPALRTGKAAERALSFQTVQAYTDLLLHDMGPERADICLGLARPSEFRTEPLMGLRFVDKFMHDGKAQSVDEAIHLHGGEGAASRRRFERLSPERRAALLRFLKSL</sequence>
<keyword evidence="1 4" id="KW-0349">Heme</keyword>
<dbReference type="PROSITE" id="PS51257">
    <property type="entry name" value="PROKAR_LIPOPROTEIN"/>
    <property type="match status" value="1"/>
</dbReference>
<evidence type="ECO:0000313" key="8">
    <source>
        <dbReference type="Proteomes" id="UP000316609"/>
    </source>
</evidence>
<proteinExistence type="predicted"/>
<dbReference type="Proteomes" id="UP000316609">
    <property type="component" value="Unassembled WGS sequence"/>
</dbReference>
<evidence type="ECO:0000256" key="5">
    <source>
        <dbReference type="SAM" id="SignalP"/>
    </source>
</evidence>
<keyword evidence="3 4" id="KW-0408">Iron</keyword>
<protein>
    <recommendedName>
        <fullName evidence="6">Cytochrome c domain-containing protein</fullName>
    </recommendedName>
</protein>
<evidence type="ECO:0000313" key="7">
    <source>
        <dbReference type="EMBL" id="TMQ65468.1"/>
    </source>
</evidence>
<evidence type="ECO:0000259" key="6">
    <source>
        <dbReference type="PROSITE" id="PS51007"/>
    </source>
</evidence>